<keyword evidence="2" id="KW-0812">Transmembrane</keyword>
<feature type="transmembrane region" description="Helical" evidence="2">
    <location>
        <begin position="121"/>
        <end position="142"/>
    </location>
</feature>
<dbReference type="OrthoDB" id="3130032at2759"/>
<evidence type="ECO:0000256" key="1">
    <source>
        <dbReference type="SAM" id="MobiDB-lite"/>
    </source>
</evidence>
<evidence type="ECO:0000313" key="3">
    <source>
        <dbReference type="EMBL" id="KAF9072755.1"/>
    </source>
</evidence>
<keyword evidence="2" id="KW-0472">Membrane</keyword>
<gene>
    <name evidence="3" type="ORF">BDP27DRAFT_1400685</name>
</gene>
<sequence>MSTSSTSGLTGQQPNSAPTGEQPNSAPAGQQPNSAPAGQQPNSAPAGQQPNSESGPPPSSTSQVSSSRSSSTTSTVSASTGIGTNEIPSPSPISTSQSTNSTSLTSNEAGPTIHSLSTAGIIGAVIGSLFVLVAGISILVYCRRRNSRRQQVGGSGHIFPLEQEMTHGYDKPDASDIDIIPNGIMSHTREKGHRTQTNTTPQAEAAAIPTSENLLLSLSGSPLLPTSTQSQDSSSQDDVRVQIGRMEATIGRMVEHMHRLESQLDWTADGQSDAPPPTYVSS</sequence>
<feature type="region of interest" description="Disordered" evidence="1">
    <location>
        <begin position="219"/>
        <end position="239"/>
    </location>
</feature>
<organism evidence="3 4">
    <name type="scientific">Rhodocollybia butyracea</name>
    <dbReference type="NCBI Taxonomy" id="206335"/>
    <lineage>
        <taxon>Eukaryota</taxon>
        <taxon>Fungi</taxon>
        <taxon>Dikarya</taxon>
        <taxon>Basidiomycota</taxon>
        <taxon>Agaricomycotina</taxon>
        <taxon>Agaricomycetes</taxon>
        <taxon>Agaricomycetidae</taxon>
        <taxon>Agaricales</taxon>
        <taxon>Marasmiineae</taxon>
        <taxon>Omphalotaceae</taxon>
        <taxon>Rhodocollybia</taxon>
    </lineage>
</organism>
<keyword evidence="4" id="KW-1185">Reference proteome</keyword>
<protein>
    <submittedName>
        <fullName evidence="3">Uncharacterized protein</fullName>
    </submittedName>
</protein>
<feature type="compositionally biased region" description="Low complexity" evidence="1">
    <location>
        <begin position="60"/>
        <end position="108"/>
    </location>
</feature>
<evidence type="ECO:0000313" key="4">
    <source>
        <dbReference type="Proteomes" id="UP000772434"/>
    </source>
</evidence>
<feature type="region of interest" description="Disordered" evidence="1">
    <location>
        <begin position="1"/>
        <end position="110"/>
    </location>
</feature>
<dbReference type="Proteomes" id="UP000772434">
    <property type="component" value="Unassembled WGS sequence"/>
</dbReference>
<dbReference type="EMBL" id="JADNRY010000022">
    <property type="protein sequence ID" value="KAF9072755.1"/>
    <property type="molecule type" value="Genomic_DNA"/>
</dbReference>
<evidence type="ECO:0000256" key="2">
    <source>
        <dbReference type="SAM" id="Phobius"/>
    </source>
</evidence>
<dbReference type="CDD" id="cd12087">
    <property type="entry name" value="TM_EGFR-like"/>
    <property type="match status" value="1"/>
</dbReference>
<comment type="caution">
    <text evidence="3">The sequence shown here is derived from an EMBL/GenBank/DDBJ whole genome shotgun (WGS) entry which is preliminary data.</text>
</comment>
<accession>A0A9P5Q298</accession>
<feature type="compositionally biased region" description="Low complexity" evidence="1">
    <location>
        <begin position="219"/>
        <end position="236"/>
    </location>
</feature>
<dbReference type="AlphaFoldDB" id="A0A9P5Q298"/>
<keyword evidence="2" id="KW-1133">Transmembrane helix</keyword>
<feature type="compositionally biased region" description="Polar residues" evidence="1">
    <location>
        <begin position="8"/>
        <end position="54"/>
    </location>
</feature>
<proteinExistence type="predicted"/>
<name>A0A9P5Q298_9AGAR</name>
<reference evidence="3" key="1">
    <citation type="submission" date="2020-11" db="EMBL/GenBank/DDBJ databases">
        <authorList>
            <consortium name="DOE Joint Genome Institute"/>
            <person name="Ahrendt S."/>
            <person name="Riley R."/>
            <person name="Andreopoulos W."/>
            <person name="Labutti K."/>
            <person name="Pangilinan J."/>
            <person name="Ruiz-Duenas F.J."/>
            <person name="Barrasa J.M."/>
            <person name="Sanchez-Garcia M."/>
            <person name="Camarero S."/>
            <person name="Miyauchi S."/>
            <person name="Serrano A."/>
            <person name="Linde D."/>
            <person name="Babiker R."/>
            <person name="Drula E."/>
            <person name="Ayuso-Fernandez I."/>
            <person name="Pacheco R."/>
            <person name="Padilla G."/>
            <person name="Ferreira P."/>
            <person name="Barriuso J."/>
            <person name="Kellner H."/>
            <person name="Castanera R."/>
            <person name="Alfaro M."/>
            <person name="Ramirez L."/>
            <person name="Pisabarro A.G."/>
            <person name="Kuo A."/>
            <person name="Tritt A."/>
            <person name="Lipzen A."/>
            <person name="He G."/>
            <person name="Yan M."/>
            <person name="Ng V."/>
            <person name="Cullen D."/>
            <person name="Martin F."/>
            <person name="Rosso M.-N."/>
            <person name="Henrissat B."/>
            <person name="Hibbett D."/>
            <person name="Martinez A.T."/>
            <person name="Grigoriev I.V."/>
        </authorList>
    </citation>
    <scope>NUCLEOTIDE SEQUENCE</scope>
    <source>
        <strain evidence="3">AH 40177</strain>
    </source>
</reference>